<proteinExistence type="inferred from homology"/>
<dbReference type="EMBL" id="JRNH01000014">
    <property type="protein sequence ID" value="KGF20467.1"/>
    <property type="molecule type" value="Genomic_DNA"/>
</dbReference>
<dbReference type="GO" id="GO:0019843">
    <property type="term" value="F:rRNA binding"/>
    <property type="evidence" value="ECO:0007669"/>
    <property type="project" value="UniProtKB-UniRule"/>
</dbReference>
<dbReference type="RefSeq" id="WP_035755767.1">
    <property type="nucleotide sequence ID" value="NZ_JRNH01000014.1"/>
</dbReference>
<dbReference type="HAMAP" id="MF_00503">
    <property type="entry name" value="Ribosomal_bL9"/>
    <property type="match status" value="1"/>
</dbReference>
<dbReference type="AlphaFoldDB" id="A0A095ZPI0"/>
<dbReference type="InterPro" id="IPR020070">
    <property type="entry name" value="Ribosomal_bL9_N"/>
</dbReference>
<dbReference type="GO" id="GO:1990904">
    <property type="term" value="C:ribonucleoprotein complex"/>
    <property type="evidence" value="ECO:0007669"/>
    <property type="project" value="UniProtKB-KW"/>
</dbReference>
<dbReference type="InterPro" id="IPR000244">
    <property type="entry name" value="Ribosomal_bL9"/>
</dbReference>
<comment type="caution">
    <text evidence="9">The sequence shown here is derived from an EMBL/GenBank/DDBJ whole genome shotgun (WGS) entry which is preliminary data.</text>
</comment>
<dbReference type="GO" id="GO:0003735">
    <property type="term" value="F:structural constituent of ribosome"/>
    <property type="evidence" value="ECO:0007669"/>
    <property type="project" value="InterPro"/>
</dbReference>
<evidence type="ECO:0000313" key="9">
    <source>
        <dbReference type="EMBL" id="KGF20467.1"/>
    </source>
</evidence>
<dbReference type="FunFam" id="3.40.5.10:FF:000003">
    <property type="entry name" value="50S ribosomal protein L9"/>
    <property type="match status" value="1"/>
</dbReference>
<keyword evidence="2 7" id="KW-0699">rRNA-binding</keyword>
<evidence type="ECO:0000313" key="10">
    <source>
        <dbReference type="Proteomes" id="UP000053528"/>
    </source>
</evidence>
<evidence type="ECO:0000256" key="6">
    <source>
        <dbReference type="ARBA" id="ARBA00035292"/>
    </source>
</evidence>
<evidence type="ECO:0000259" key="8">
    <source>
        <dbReference type="PROSITE" id="PS00651"/>
    </source>
</evidence>
<dbReference type="InterPro" id="IPR020594">
    <property type="entry name" value="Ribosomal_bL9_bac/chp"/>
</dbReference>
<dbReference type="PROSITE" id="PS00651">
    <property type="entry name" value="RIBOSOMAL_L9"/>
    <property type="match status" value="1"/>
</dbReference>
<evidence type="ECO:0000256" key="5">
    <source>
        <dbReference type="ARBA" id="ARBA00023274"/>
    </source>
</evidence>
<dbReference type="PANTHER" id="PTHR21368">
    <property type="entry name" value="50S RIBOSOMAL PROTEIN L9"/>
    <property type="match status" value="1"/>
</dbReference>
<feature type="domain" description="Ribosomal protein L9" evidence="8">
    <location>
        <begin position="14"/>
        <end position="41"/>
    </location>
</feature>
<dbReference type="SUPFAM" id="SSF55658">
    <property type="entry name" value="L9 N-domain-like"/>
    <property type="match status" value="1"/>
</dbReference>
<keyword evidence="3 7" id="KW-0694">RNA-binding</keyword>
<accession>A0A095ZPI0</accession>
<dbReference type="InterPro" id="IPR036935">
    <property type="entry name" value="Ribosomal_bL9_N_sf"/>
</dbReference>
<evidence type="ECO:0000256" key="3">
    <source>
        <dbReference type="ARBA" id="ARBA00022884"/>
    </source>
</evidence>
<dbReference type="InterPro" id="IPR036791">
    <property type="entry name" value="Ribosomal_bL9_C_sf"/>
</dbReference>
<keyword evidence="4 7" id="KW-0689">Ribosomal protein</keyword>
<keyword evidence="5 7" id="KW-0687">Ribonucleoprotein</keyword>
<dbReference type="Pfam" id="PF03948">
    <property type="entry name" value="Ribosomal_L9_C"/>
    <property type="match status" value="1"/>
</dbReference>
<evidence type="ECO:0000256" key="4">
    <source>
        <dbReference type="ARBA" id="ARBA00022980"/>
    </source>
</evidence>
<dbReference type="NCBIfam" id="TIGR00158">
    <property type="entry name" value="L9"/>
    <property type="match status" value="1"/>
</dbReference>
<comment type="function">
    <text evidence="7">Binds to the 23S rRNA.</text>
</comment>
<dbReference type="GO" id="GO:0005840">
    <property type="term" value="C:ribosome"/>
    <property type="evidence" value="ECO:0007669"/>
    <property type="project" value="UniProtKB-KW"/>
</dbReference>
<dbReference type="GO" id="GO:0006412">
    <property type="term" value="P:translation"/>
    <property type="evidence" value="ECO:0007669"/>
    <property type="project" value="UniProtKB-UniRule"/>
</dbReference>
<dbReference type="Gene3D" id="3.40.5.10">
    <property type="entry name" value="Ribosomal protein L9, N-terminal domain"/>
    <property type="match status" value="1"/>
</dbReference>
<dbReference type="InterPro" id="IPR009027">
    <property type="entry name" value="Ribosomal_bL9/RNase_H1_N"/>
</dbReference>
<gene>
    <name evidence="7" type="primary">rplI</name>
    <name evidence="9" type="ORF">HMPREF2128_05165</name>
</gene>
<reference evidence="9 10" key="1">
    <citation type="submission" date="2014-07" db="EMBL/GenBank/DDBJ databases">
        <authorList>
            <person name="McCorrison J."/>
            <person name="Sanka R."/>
            <person name="Torralba M."/>
            <person name="Gillis M."/>
            <person name="Haft D.H."/>
            <person name="Methe B."/>
            <person name="Sutton G."/>
            <person name="Nelson K.E."/>
        </authorList>
    </citation>
    <scope>NUCLEOTIDE SEQUENCE [LARGE SCALE GENOMIC DNA]</scope>
    <source>
        <strain evidence="9 10">DNF00011</strain>
    </source>
</reference>
<dbReference type="InterPro" id="IPR020069">
    <property type="entry name" value="Ribosomal_bL9_C"/>
</dbReference>
<dbReference type="SUPFAM" id="SSF55653">
    <property type="entry name" value="Ribosomal protein L9 C-domain"/>
    <property type="match status" value="1"/>
</dbReference>
<protein>
    <recommendedName>
        <fullName evidence="6 7">Large ribosomal subunit protein bL9</fullName>
    </recommendedName>
</protein>
<dbReference type="Pfam" id="PF01281">
    <property type="entry name" value="Ribosomal_L9_N"/>
    <property type="match status" value="1"/>
</dbReference>
<evidence type="ECO:0000256" key="1">
    <source>
        <dbReference type="ARBA" id="ARBA00010605"/>
    </source>
</evidence>
<evidence type="ECO:0000256" key="2">
    <source>
        <dbReference type="ARBA" id="ARBA00022730"/>
    </source>
</evidence>
<dbReference type="Proteomes" id="UP000053528">
    <property type="component" value="Unassembled WGS sequence"/>
</dbReference>
<organism evidence="9 10">
    <name type="scientific">Pseudoglutamicibacter albus DNF00011</name>
    <dbReference type="NCBI Taxonomy" id="1401063"/>
    <lineage>
        <taxon>Bacteria</taxon>
        <taxon>Bacillati</taxon>
        <taxon>Actinomycetota</taxon>
        <taxon>Actinomycetes</taxon>
        <taxon>Micrococcales</taxon>
        <taxon>Micrococcaceae</taxon>
        <taxon>Pseudoglutamicibacter</taxon>
    </lineage>
</organism>
<evidence type="ECO:0000256" key="7">
    <source>
        <dbReference type="HAMAP-Rule" id="MF_00503"/>
    </source>
</evidence>
<sequence>MAKLILTHEVTGLGAAGDIVEVRDGYARNYLLPRGYAITWTKGGEKDIESIKAAREAHRIANLEEAQKIADGLKDAEIRIEVKAGDTGRLFGTVKQADVAAAIEAAGLGKVDKRTIEIAQQVKTTGHYKATVRLHDDVLANTTLHVVAAPKGK</sequence>
<dbReference type="Gene3D" id="3.10.430.100">
    <property type="entry name" value="Ribosomal protein L9, C-terminal domain"/>
    <property type="match status" value="1"/>
</dbReference>
<name>A0A095ZPI0_9MICC</name>
<comment type="similarity">
    <text evidence="1 7">Belongs to the bacterial ribosomal protein bL9 family.</text>
</comment>